<reference evidence="3" key="1">
    <citation type="submission" date="2018-12" db="EMBL/GenBank/DDBJ databases">
        <title>Genome sequence of Peanibacillus sp.</title>
        <authorList>
            <person name="Subramani G."/>
            <person name="Srinivasan S."/>
            <person name="Kim M.K."/>
        </authorList>
    </citation>
    <scope>NUCLEOTIDE SEQUENCE [LARGE SCALE GENOMIC DNA]</scope>
    <source>
        <strain evidence="3">18JY67-1</strain>
    </source>
</reference>
<dbReference type="InterPro" id="IPR058247">
    <property type="entry name" value="DUF1453"/>
</dbReference>
<feature type="transmembrane region" description="Helical" evidence="1">
    <location>
        <begin position="95"/>
        <end position="115"/>
    </location>
</feature>
<dbReference type="OrthoDB" id="2611876at2"/>
<keyword evidence="3" id="KW-1185">Reference proteome</keyword>
<sequence length="168" mass="18531">MQQIIIVLVVLLVGYRIFRRVYSNFSWTAIRPRRLGFRIGLFAAIGVLFMVGSGFTAASIVSDVLGIMLGVALGLVGASMTSFERRGADLHYKANVWIGSIVTALFIGRFAYRIYGVVTMPQGQDSYNFAQSGGSGWASGLILIMFAYYVVYYAFLMNKGKQTPAQLR</sequence>
<evidence type="ECO:0000256" key="1">
    <source>
        <dbReference type="SAM" id="Phobius"/>
    </source>
</evidence>
<name>A0A3S8ZZW3_9BACL</name>
<gene>
    <name evidence="2" type="ORF">EJC50_04620</name>
</gene>
<evidence type="ECO:0008006" key="4">
    <source>
        <dbReference type="Google" id="ProtNLM"/>
    </source>
</evidence>
<dbReference type="KEGG" id="palb:EJC50_04620"/>
<accession>A0A3S8ZZW3</accession>
<evidence type="ECO:0000313" key="2">
    <source>
        <dbReference type="EMBL" id="AZN39030.1"/>
    </source>
</evidence>
<proteinExistence type="predicted"/>
<feature type="transmembrane region" description="Helical" evidence="1">
    <location>
        <begin position="64"/>
        <end position="83"/>
    </location>
</feature>
<dbReference type="AlphaFoldDB" id="A0A3S8ZZW3"/>
<dbReference type="Pfam" id="PF07301">
    <property type="entry name" value="DUF1453"/>
    <property type="match status" value="1"/>
</dbReference>
<dbReference type="EMBL" id="CP034437">
    <property type="protein sequence ID" value="AZN39030.1"/>
    <property type="molecule type" value="Genomic_DNA"/>
</dbReference>
<keyword evidence="1" id="KW-1133">Transmembrane helix</keyword>
<keyword evidence="1" id="KW-0812">Transmembrane</keyword>
<evidence type="ECO:0000313" key="3">
    <source>
        <dbReference type="Proteomes" id="UP000272528"/>
    </source>
</evidence>
<protein>
    <recommendedName>
        <fullName evidence="4">DUF1453 family protein</fullName>
    </recommendedName>
</protein>
<feature type="transmembrane region" description="Helical" evidence="1">
    <location>
        <begin position="35"/>
        <end position="58"/>
    </location>
</feature>
<keyword evidence="1" id="KW-0472">Membrane</keyword>
<organism evidence="2 3">
    <name type="scientific">Paenibacillus albus</name>
    <dbReference type="NCBI Taxonomy" id="2495582"/>
    <lineage>
        <taxon>Bacteria</taxon>
        <taxon>Bacillati</taxon>
        <taxon>Bacillota</taxon>
        <taxon>Bacilli</taxon>
        <taxon>Bacillales</taxon>
        <taxon>Paenibacillaceae</taxon>
        <taxon>Paenibacillus</taxon>
    </lineage>
</organism>
<dbReference type="Proteomes" id="UP000272528">
    <property type="component" value="Chromosome"/>
</dbReference>
<dbReference type="RefSeq" id="WP_126012966.1">
    <property type="nucleotide sequence ID" value="NZ_CP034437.1"/>
</dbReference>
<feature type="transmembrane region" description="Helical" evidence="1">
    <location>
        <begin position="6"/>
        <end position="23"/>
    </location>
</feature>
<feature type="transmembrane region" description="Helical" evidence="1">
    <location>
        <begin position="135"/>
        <end position="156"/>
    </location>
</feature>